<protein>
    <submittedName>
        <fullName evidence="1">Uncharacterized protein</fullName>
    </submittedName>
</protein>
<comment type="caution">
    <text evidence="1">The sequence shown here is derived from an EMBL/GenBank/DDBJ whole genome shotgun (WGS) entry which is preliminary data.</text>
</comment>
<organism evidence="1 2">
    <name type="scientific">Candidatus Staskawiczbacteria bacterium RIFCSPHIGHO2_12_FULL_38_11</name>
    <dbReference type="NCBI Taxonomy" id="1802209"/>
    <lineage>
        <taxon>Bacteria</taxon>
        <taxon>Candidatus Staskawicziibacteriota</taxon>
    </lineage>
</organism>
<reference evidence="1 2" key="1">
    <citation type="journal article" date="2016" name="Nat. Commun.">
        <title>Thousands of microbial genomes shed light on interconnected biogeochemical processes in an aquifer system.</title>
        <authorList>
            <person name="Anantharaman K."/>
            <person name="Brown C.T."/>
            <person name="Hug L.A."/>
            <person name="Sharon I."/>
            <person name="Castelle C.J."/>
            <person name="Probst A.J."/>
            <person name="Thomas B.C."/>
            <person name="Singh A."/>
            <person name="Wilkins M.J."/>
            <person name="Karaoz U."/>
            <person name="Brodie E.L."/>
            <person name="Williams K.H."/>
            <person name="Hubbard S.S."/>
            <person name="Banfield J.F."/>
        </authorList>
    </citation>
    <scope>NUCLEOTIDE SEQUENCE [LARGE SCALE GENOMIC DNA]</scope>
</reference>
<name>A0A1G2I635_9BACT</name>
<dbReference type="AlphaFoldDB" id="A0A1G2I635"/>
<proteinExistence type="predicted"/>
<evidence type="ECO:0000313" key="2">
    <source>
        <dbReference type="Proteomes" id="UP000179214"/>
    </source>
</evidence>
<dbReference type="Proteomes" id="UP000179214">
    <property type="component" value="Unassembled WGS sequence"/>
</dbReference>
<accession>A0A1G2I635</accession>
<dbReference type="EMBL" id="MHOV01000022">
    <property type="protein sequence ID" value="OGZ69961.1"/>
    <property type="molecule type" value="Genomic_DNA"/>
</dbReference>
<evidence type="ECO:0000313" key="1">
    <source>
        <dbReference type="EMBL" id="OGZ69961.1"/>
    </source>
</evidence>
<gene>
    <name evidence="1" type="ORF">A3F47_02340</name>
</gene>
<sequence>MISVQNPIFTFHKELPMENNTCPDFLELMLQKLKDLKNQDELFVDEKNLVLTPFAAAVVRSVEAHLRFPNIERPSTEKNIEKFMIDLEGELFGVPAKSKTSESWDG</sequence>